<evidence type="ECO:0000256" key="1">
    <source>
        <dbReference type="SAM" id="MobiDB-lite"/>
    </source>
</evidence>
<comment type="caution">
    <text evidence="2">The sequence shown here is derived from an EMBL/GenBank/DDBJ whole genome shotgun (WGS) entry which is preliminary data.</text>
</comment>
<feature type="region of interest" description="Disordered" evidence="1">
    <location>
        <begin position="67"/>
        <end position="95"/>
    </location>
</feature>
<dbReference type="EMBL" id="JAYJJT010000039">
    <property type="protein sequence ID" value="MEB3052250.1"/>
    <property type="molecule type" value="Genomic_DNA"/>
</dbReference>
<evidence type="ECO:0008006" key="4">
    <source>
        <dbReference type="Google" id="ProtNLM"/>
    </source>
</evidence>
<sequence length="95" mass="10964">MPDDMENAPEDRRWRPAETLQELFDHMDEFWRSPQGRQLQADQHAAQSDLQAWLADQSSVVVGRHGGQVANHHIDPDHNYWPNKQKTPGKSRGNP</sequence>
<accession>A0ABU5YQA3</accession>
<protein>
    <recommendedName>
        <fullName evidence="4">HNH endonuclease</fullName>
    </recommendedName>
</protein>
<evidence type="ECO:0000313" key="3">
    <source>
        <dbReference type="Proteomes" id="UP001299046"/>
    </source>
</evidence>
<dbReference type="Proteomes" id="UP001299046">
    <property type="component" value="Unassembled WGS sequence"/>
</dbReference>
<organism evidence="2 3">
    <name type="scientific">[Mycobacterium] zoologicum</name>
    <dbReference type="NCBI Taxonomy" id="2872311"/>
    <lineage>
        <taxon>Bacteria</taxon>
        <taxon>Bacillati</taxon>
        <taxon>Actinomycetota</taxon>
        <taxon>Actinomycetes</taxon>
        <taxon>Mycobacteriales</taxon>
        <taxon>Mycobacteriaceae</taxon>
        <taxon>Mycolicibacter</taxon>
    </lineage>
</organism>
<gene>
    <name evidence="2" type="ORF">KV112_21355</name>
</gene>
<reference evidence="2 3" key="1">
    <citation type="submission" date="2023-12" db="EMBL/GenBank/DDBJ databases">
        <title>Description of new species of Mycobacterium terrae complex isolated from sewage at the Sao Paulo Zoological Park Foundation in Brazil.</title>
        <authorList>
            <person name="Romagnoli C.L."/>
            <person name="Conceicao E.C."/>
            <person name="Machado E."/>
            <person name="Barreto L.B.P.F."/>
            <person name="Sharma A."/>
            <person name="Silva N.M."/>
            <person name="Marques L.E."/>
            <person name="Juliana M.A."/>
            <person name="Lourenco M.C.S."/>
            <person name="Digiampietri L.A."/>
            <person name="Suffys P.N."/>
            <person name="Viana-Niero C."/>
        </authorList>
    </citation>
    <scope>NUCLEOTIDE SEQUENCE [LARGE SCALE GENOMIC DNA]</scope>
    <source>
        <strain evidence="2 3">MYC123</strain>
    </source>
</reference>
<keyword evidence="3" id="KW-1185">Reference proteome</keyword>
<evidence type="ECO:0000313" key="2">
    <source>
        <dbReference type="EMBL" id="MEB3052250.1"/>
    </source>
</evidence>
<proteinExistence type="predicted"/>
<name>A0ABU5YQA3_9MYCO</name>
<feature type="compositionally biased region" description="Polar residues" evidence="1">
    <location>
        <begin position="82"/>
        <end position="95"/>
    </location>
</feature>
<dbReference type="RefSeq" id="WP_224863782.1">
    <property type="nucleotide sequence ID" value="NZ_JAYJJT010000039.1"/>
</dbReference>